<sequence>MVKTQNNSNFLAVYFIAIGAFSLGMSSYITAGLLPLIQHDFNVSITLTAQLVTVFTLAYGLGSPVIVALLPENKQKLGLLSALFIFFIANFISALATHFSILFISRLFAGIGAGVYLAIGIAIATTVVNPQQRGQAISMIMGGMAAGTVLGVPIGLLISNQLGWQASMYMISVLGGLAFIGLYFKLPQVQGFKVQSLSEKLRLLQDRSVLKILFISLLAAVSSLGFYTYLFPFLNSADFGAVQNITPFLWFWGVGGILGSILVGYVAKRVSNKRLTSWIMLILSIVFLLIPFLAKWNPWLTLVPIVLWGAVGWALQVPQNEQLIIEREQKGGGELAVALNESALYLGSAIGAGMGGLIFYFNWPLWYLPVFASFIVFLGFIYQMKGN</sequence>
<keyword evidence="4" id="KW-1133">Transmembrane helix</keyword>
<accession>A0A385C9A1</accession>
<evidence type="ECO:0000256" key="5">
    <source>
        <dbReference type="ARBA" id="ARBA00023136"/>
    </source>
</evidence>
<dbReference type="EMBL" id="CP033133">
    <property type="protein sequence ID" value="AYO55739.1"/>
    <property type="molecule type" value="Genomic_DNA"/>
</dbReference>
<organism evidence="6 7">
    <name type="scientific">Acinetobacter wuhouensis</name>
    <dbReference type="NCBI Taxonomy" id="1879050"/>
    <lineage>
        <taxon>Bacteria</taxon>
        <taxon>Pseudomonadati</taxon>
        <taxon>Pseudomonadota</taxon>
        <taxon>Gammaproteobacteria</taxon>
        <taxon>Moraxellales</taxon>
        <taxon>Moraxellaceae</taxon>
        <taxon>Acinetobacter</taxon>
    </lineage>
</organism>
<keyword evidence="3" id="KW-0812">Transmembrane</keyword>
<dbReference type="InterPro" id="IPR020846">
    <property type="entry name" value="MFS_dom"/>
</dbReference>
<dbReference type="AlphaFoldDB" id="A0A385C9A1"/>
<evidence type="ECO:0000256" key="3">
    <source>
        <dbReference type="ARBA" id="ARBA00022692"/>
    </source>
</evidence>
<dbReference type="Gene3D" id="1.20.1250.20">
    <property type="entry name" value="MFS general substrate transporter like domains"/>
    <property type="match status" value="1"/>
</dbReference>
<dbReference type="SUPFAM" id="SSF103473">
    <property type="entry name" value="MFS general substrate transporter"/>
    <property type="match status" value="1"/>
</dbReference>
<evidence type="ECO:0000313" key="6">
    <source>
        <dbReference type="EMBL" id="AYO55739.1"/>
    </source>
</evidence>
<keyword evidence="5" id="KW-0472">Membrane</keyword>
<dbReference type="OrthoDB" id="9814237at2"/>
<dbReference type="PANTHER" id="PTHR43124:SF10">
    <property type="entry name" value="PURINE EFFLUX PUMP PBUE"/>
    <property type="match status" value="1"/>
</dbReference>
<dbReference type="PANTHER" id="PTHR43124">
    <property type="entry name" value="PURINE EFFLUX PUMP PBUE"/>
    <property type="match status" value="1"/>
</dbReference>
<dbReference type="RefSeq" id="WP_068975290.1">
    <property type="nucleotide sequence ID" value="NZ_CP031716.1"/>
</dbReference>
<evidence type="ECO:0000313" key="7">
    <source>
        <dbReference type="Proteomes" id="UP000279962"/>
    </source>
</evidence>
<dbReference type="KEGG" id="awu:BEN71_16845"/>
<dbReference type="GO" id="GO:0005886">
    <property type="term" value="C:plasma membrane"/>
    <property type="evidence" value="ECO:0007669"/>
    <property type="project" value="UniProtKB-SubCell"/>
</dbReference>
<dbReference type="InterPro" id="IPR050189">
    <property type="entry name" value="MFS_Efflux_Transporters"/>
</dbReference>
<comment type="subcellular location">
    <subcellularLocation>
        <location evidence="1">Cell membrane</location>
        <topology evidence="1">Multi-pass membrane protein</topology>
    </subcellularLocation>
</comment>
<evidence type="ECO:0000256" key="1">
    <source>
        <dbReference type="ARBA" id="ARBA00004651"/>
    </source>
</evidence>
<reference evidence="6 7" key="1">
    <citation type="submission" date="2018-10" db="EMBL/GenBank/DDBJ databases">
        <title>The complete genome of Acinetobacter wuhouensis strain WCHAW010062.</title>
        <authorList>
            <person name="Hu Y."/>
            <person name="Long H."/>
            <person name="Feng Y."/>
            <person name="Zong Z."/>
        </authorList>
    </citation>
    <scope>NUCLEOTIDE SEQUENCE [LARGE SCALE GENOMIC DNA]</scope>
    <source>
        <strain evidence="6 7">WCHAW010062</strain>
    </source>
</reference>
<dbReference type="Pfam" id="PF07690">
    <property type="entry name" value="MFS_1"/>
    <property type="match status" value="1"/>
</dbReference>
<name>A0A385C9A1_9GAMM</name>
<dbReference type="InterPro" id="IPR036259">
    <property type="entry name" value="MFS_trans_sf"/>
</dbReference>
<dbReference type="GO" id="GO:0022857">
    <property type="term" value="F:transmembrane transporter activity"/>
    <property type="evidence" value="ECO:0007669"/>
    <property type="project" value="InterPro"/>
</dbReference>
<dbReference type="Proteomes" id="UP000279962">
    <property type="component" value="Chromosome"/>
</dbReference>
<proteinExistence type="predicted"/>
<dbReference type="InterPro" id="IPR011701">
    <property type="entry name" value="MFS"/>
</dbReference>
<evidence type="ECO:0000256" key="4">
    <source>
        <dbReference type="ARBA" id="ARBA00022989"/>
    </source>
</evidence>
<dbReference type="CDD" id="cd17324">
    <property type="entry name" value="MFS_NepI_like"/>
    <property type="match status" value="1"/>
</dbReference>
<dbReference type="PROSITE" id="PS50850">
    <property type="entry name" value="MFS"/>
    <property type="match status" value="1"/>
</dbReference>
<keyword evidence="2" id="KW-1003">Cell membrane</keyword>
<protein>
    <submittedName>
        <fullName evidence="6">MFS transporter</fullName>
    </submittedName>
</protein>
<evidence type="ECO:0000256" key="2">
    <source>
        <dbReference type="ARBA" id="ARBA00022475"/>
    </source>
</evidence>
<gene>
    <name evidence="6" type="ORF">CDG68_19750</name>
</gene>